<dbReference type="GO" id="GO:0003676">
    <property type="term" value="F:nucleic acid binding"/>
    <property type="evidence" value="ECO:0007669"/>
    <property type="project" value="InterPro"/>
</dbReference>
<dbReference type="InterPro" id="IPR001584">
    <property type="entry name" value="Integrase_cat-core"/>
</dbReference>
<evidence type="ECO:0000313" key="3">
    <source>
        <dbReference type="Proteomes" id="UP000324176"/>
    </source>
</evidence>
<dbReference type="InterPro" id="IPR050900">
    <property type="entry name" value="Transposase_IS3/IS150/IS904"/>
</dbReference>
<dbReference type="EMBL" id="VNHT01000003">
    <property type="protein sequence ID" value="TYP93192.1"/>
    <property type="molecule type" value="Genomic_DNA"/>
</dbReference>
<feature type="non-terminal residue" evidence="2">
    <location>
        <position position="1"/>
    </location>
</feature>
<sequence>IQISMDGKGCYYDNIFVERLWRTVKYELLYTREFNNLKEIKQNLSTWFEWYNQERFHQSLDRLTPDEIYYSDPRIDRVA</sequence>
<dbReference type="PANTHER" id="PTHR46889">
    <property type="entry name" value="TRANSPOSASE INSF FOR INSERTION SEQUENCE IS3B-RELATED"/>
    <property type="match status" value="1"/>
</dbReference>
<dbReference type="Pfam" id="PF13683">
    <property type="entry name" value="rve_3"/>
    <property type="match status" value="1"/>
</dbReference>
<evidence type="ECO:0000313" key="2">
    <source>
        <dbReference type="EMBL" id="TYP93192.1"/>
    </source>
</evidence>
<dbReference type="Gene3D" id="3.30.420.10">
    <property type="entry name" value="Ribonuclease H-like superfamily/Ribonuclease H"/>
    <property type="match status" value="1"/>
</dbReference>
<dbReference type="AlphaFoldDB" id="A0A5D3YI10"/>
<dbReference type="GO" id="GO:0015074">
    <property type="term" value="P:DNA integration"/>
    <property type="evidence" value="ECO:0007669"/>
    <property type="project" value="InterPro"/>
</dbReference>
<accession>A0A5D3YI10</accession>
<organism evidence="2 3">
    <name type="scientific">Nitrosomonas communis</name>
    <dbReference type="NCBI Taxonomy" id="44574"/>
    <lineage>
        <taxon>Bacteria</taxon>
        <taxon>Pseudomonadati</taxon>
        <taxon>Pseudomonadota</taxon>
        <taxon>Betaproteobacteria</taxon>
        <taxon>Nitrosomonadales</taxon>
        <taxon>Nitrosomonadaceae</taxon>
        <taxon>Nitrosomonas</taxon>
    </lineage>
</organism>
<gene>
    <name evidence="2" type="ORF">BCL69_10031</name>
</gene>
<dbReference type="InterPro" id="IPR036397">
    <property type="entry name" value="RNaseH_sf"/>
</dbReference>
<feature type="domain" description="Integrase catalytic" evidence="1">
    <location>
        <begin position="1"/>
        <end position="73"/>
    </location>
</feature>
<comment type="caution">
    <text evidence="2">The sequence shown here is derived from an EMBL/GenBank/DDBJ whole genome shotgun (WGS) entry which is preliminary data.</text>
</comment>
<protein>
    <submittedName>
        <fullName evidence="2">Putative transposase</fullName>
    </submittedName>
</protein>
<reference evidence="2 3" key="1">
    <citation type="submission" date="2019-07" db="EMBL/GenBank/DDBJ databases">
        <title>Active sludge and wastewater microbial communities from Klosterneuburg, Austria.</title>
        <authorList>
            <person name="Wagner M."/>
        </authorList>
    </citation>
    <scope>NUCLEOTIDE SEQUENCE [LARGE SCALE GENOMIC DNA]</scope>
    <source>
        <strain evidence="2 3">Nm2</strain>
    </source>
</reference>
<dbReference type="PROSITE" id="PS50994">
    <property type="entry name" value="INTEGRASE"/>
    <property type="match status" value="1"/>
</dbReference>
<proteinExistence type="predicted"/>
<name>A0A5D3YI10_9PROT</name>
<dbReference type="PANTHER" id="PTHR46889:SF4">
    <property type="entry name" value="TRANSPOSASE INSO FOR INSERTION SEQUENCE ELEMENT IS911B-RELATED"/>
    <property type="match status" value="1"/>
</dbReference>
<dbReference type="Proteomes" id="UP000324176">
    <property type="component" value="Unassembled WGS sequence"/>
</dbReference>
<dbReference type="SUPFAM" id="SSF53098">
    <property type="entry name" value="Ribonuclease H-like"/>
    <property type="match status" value="1"/>
</dbReference>
<dbReference type="InterPro" id="IPR012337">
    <property type="entry name" value="RNaseH-like_sf"/>
</dbReference>
<evidence type="ECO:0000259" key="1">
    <source>
        <dbReference type="PROSITE" id="PS50994"/>
    </source>
</evidence>